<dbReference type="EMBL" id="WIXE01020354">
    <property type="protein sequence ID" value="KAK5969277.1"/>
    <property type="molecule type" value="Genomic_DNA"/>
</dbReference>
<organism evidence="1 2">
    <name type="scientific">Trichostrongylus colubriformis</name>
    <name type="common">Black scour worm</name>
    <dbReference type="NCBI Taxonomy" id="6319"/>
    <lineage>
        <taxon>Eukaryota</taxon>
        <taxon>Metazoa</taxon>
        <taxon>Ecdysozoa</taxon>
        <taxon>Nematoda</taxon>
        <taxon>Chromadorea</taxon>
        <taxon>Rhabditida</taxon>
        <taxon>Rhabditina</taxon>
        <taxon>Rhabditomorpha</taxon>
        <taxon>Strongyloidea</taxon>
        <taxon>Trichostrongylidae</taxon>
        <taxon>Trichostrongylus</taxon>
    </lineage>
</organism>
<dbReference type="AlphaFoldDB" id="A0AAN8EZN0"/>
<name>A0AAN8EZN0_TRICO</name>
<comment type="caution">
    <text evidence="1">The sequence shown here is derived from an EMBL/GenBank/DDBJ whole genome shotgun (WGS) entry which is preliminary data.</text>
</comment>
<proteinExistence type="predicted"/>
<accession>A0AAN8EZN0</accession>
<sequence>MFQLHFSKDTVVERESTFGSPTRIAQVFPLIPKEHVVPYIQRSVQDVSQKKSHLSVNDRPIRAHSVELLQPGNNEEIRRTSFDVPRGTGRQLPSTEGLEVLHLRTASKHLWFLPFLYGIKHCGKIR</sequence>
<evidence type="ECO:0000313" key="1">
    <source>
        <dbReference type="EMBL" id="KAK5969277.1"/>
    </source>
</evidence>
<gene>
    <name evidence="1" type="ORF">GCK32_019905</name>
</gene>
<keyword evidence="2" id="KW-1185">Reference proteome</keyword>
<evidence type="ECO:0000313" key="2">
    <source>
        <dbReference type="Proteomes" id="UP001331761"/>
    </source>
</evidence>
<dbReference type="Proteomes" id="UP001331761">
    <property type="component" value="Unassembled WGS sequence"/>
</dbReference>
<protein>
    <submittedName>
        <fullName evidence="1">Uncharacterized protein</fullName>
    </submittedName>
</protein>
<reference evidence="1 2" key="1">
    <citation type="submission" date="2019-10" db="EMBL/GenBank/DDBJ databases">
        <title>Assembly and Annotation for the nematode Trichostrongylus colubriformis.</title>
        <authorList>
            <person name="Martin J."/>
        </authorList>
    </citation>
    <scope>NUCLEOTIDE SEQUENCE [LARGE SCALE GENOMIC DNA]</scope>
    <source>
        <strain evidence="1">G859</strain>
        <tissue evidence="1">Whole worm</tissue>
    </source>
</reference>